<keyword evidence="1" id="KW-0378">Hydrolase</keyword>
<dbReference type="SUPFAM" id="SSF55811">
    <property type="entry name" value="Nudix"/>
    <property type="match status" value="1"/>
</dbReference>
<evidence type="ECO:0000259" key="2">
    <source>
        <dbReference type="PROSITE" id="PS51462"/>
    </source>
</evidence>
<dbReference type="InterPro" id="IPR015797">
    <property type="entry name" value="NUDIX_hydrolase-like_dom_sf"/>
</dbReference>
<dbReference type="InterPro" id="IPR020084">
    <property type="entry name" value="NUDIX_hydrolase_CS"/>
</dbReference>
<dbReference type="InterPro" id="IPR000086">
    <property type="entry name" value="NUDIX_hydrolase_dom"/>
</dbReference>
<reference evidence="3" key="1">
    <citation type="submission" date="2021-01" db="EMBL/GenBank/DDBJ databases">
        <title>Whole genome shotgun sequence of Rhizocola hellebori NBRC 109834.</title>
        <authorList>
            <person name="Komaki H."/>
            <person name="Tamura T."/>
        </authorList>
    </citation>
    <scope>NUCLEOTIDE SEQUENCE</scope>
    <source>
        <strain evidence="3">NBRC 109834</strain>
    </source>
</reference>
<dbReference type="PROSITE" id="PS00893">
    <property type="entry name" value="NUDIX_BOX"/>
    <property type="match status" value="1"/>
</dbReference>
<organism evidence="3 4">
    <name type="scientific">Rhizocola hellebori</name>
    <dbReference type="NCBI Taxonomy" id="1392758"/>
    <lineage>
        <taxon>Bacteria</taxon>
        <taxon>Bacillati</taxon>
        <taxon>Actinomycetota</taxon>
        <taxon>Actinomycetes</taxon>
        <taxon>Micromonosporales</taxon>
        <taxon>Micromonosporaceae</taxon>
        <taxon>Rhizocola</taxon>
    </lineage>
</organism>
<dbReference type="CDD" id="cd04663">
    <property type="entry name" value="NUDIX_Hydrolase"/>
    <property type="match status" value="1"/>
</dbReference>
<dbReference type="GO" id="GO:0016787">
    <property type="term" value="F:hydrolase activity"/>
    <property type="evidence" value="ECO:0007669"/>
    <property type="project" value="UniProtKB-KW"/>
</dbReference>
<feature type="domain" description="Nudix hydrolase" evidence="2">
    <location>
        <begin position="2"/>
        <end position="142"/>
    </location>
</feature>
<proteinExistence type="predicted"/>
<keyword evidence="4" id="KW-1185">Reference proteome</keyword>
<protein>
    <recommendedName>
        <fullName evidence="2">Nudix hydrolase domain-containing protein</fullName>
    </recommendedName>
</protein>
<gene>
    <name evidence="3" type="ORF">Rhe02_75290</name>
</gene>
<accession>A0A8J3VKE6</accession>
<dbReference type="Pfam" id="PF00293">
    <property type="entry name" value="NUDIX"/>
    <property type="match status" value="1"/>
</dbReference>
<evidence type="ECO:0000256" key="1">
    <source>
        <dbReference type="ARBA" id="ARBA00022801"/>
    </source>
</evidence>
<dbReference type="AlphaFoldDB" id="A0A8J3VKE6"/>
<evidence type="ECO:0000313" key="3">
    <source>
        <dbReference type="EMBL" id="GIH09462.1"/>
    </source>
</evidence>
<comment type="caution">
    <text evidence="3">The sequence shown here is derived from an EMBL/GenBank/DDBJ whole genome shotgun (WGS) entry which is preliminary data.</text>
</comment>
<name>A0A8J3VKE6_9ACTN</name>
<dbReference type="PROSITE" id="PS51462">
    <property type="entry name" value="NUDIX"/>
    <property type="match status" value="1"/>
</dbReference>
<sequence length="146" mass="16384">MRMVEKVIAYIVRDGRIVVFLHPDDASFDESGLQVPAGTVEPNELPADAVLREAREETGLAGLRIVRYLGAAEYDMRPSQDAVHIRHFFQLAVDGEVPERWEEYERGDGTADPIRFELYWLPLRQVHVVGAGMAAMAARIIAEHQG</sequence>
<evidence type="ECO:0000313" key="4">
    <source>
        <dbReference type="Proteomes" id="UP000612899"/>
    </source>
</evidence>
<dbReference type="Gene3D" id="3.90.79.10">
    <property type="entry name" value="Nucleoside Triphosphate Pyrophosphohydrolase"/>
    <property type="match status" value="1"/>
</dbReference>
<dbReference type="Proteomes" id="UP000612899">
    <property type="component" value="Unassembled WGS sequence"/>
</dbReference>
<dbReference type="EMBL" id="BONY01000068">
    <property type="protein sequence ID" value="GIH09462.1"/>
    <property type="molecule type" value="Genomic_DNA"/>
</dbReference>
<dbReference type="RefSeq" id="WP_203913197.1">
    <property type="nucleotide sequence ID" value="NZ_BONY01000068.1"/>
</dbReference>